<dbReference type="Proteomes" id="UP001557465">
    <property type="component" value="Unassembled WGS sequence"/>
</dbReference>
<keyword evidence="3" id="KW-1185">Reference proteome</keyword>
<name>A0ABV3TJT3_9RHOB</name>
<keyword evidence="1" id="KW-0472">Membrane</keyword>
<feature type="transmembrane region" description="Helical" evidence="1">
    <location>
        <begin position="12"/>
        <end position="33"/>
    </location>
</feature>
<keyword evidence="1" id="KW-0812">Transmembrane</keyword>
<evidence type="ECO:0000256" key="1">
    <source>
        <dbReference type="SAM" id="Phobius"/>
    </source>
</evidence>
<keyword evidence="1" id="KW-1133">Transmembrane helix</keyword>
<dbReference type="InterPro" id="IPR036259">
    <property type="entry name" value="MFS_trans_sf"/>
</dbReference>
<evidence type="ECO:0000313" key="2">
    <source>
        <dbReference type="EMBL" id="MEX1661540.1"/>
    </source>
</evidence>
<reference evidence="2 3" key="1">
    <citation type="journal article" date="2011" name="Int. J. Syst. Evol. Microbiol.">
        <title>Zhongshania antarctica gen. nov., sp. nov. and Zhongshania guokunii sp. nov., gammaproteobacteria respectively isolated from coastal attached (fast) ice and surface seawater of the Antarctic.</title>
        <authorList>
            <person name="Li H.J."/>
            <person name="Zhang X.Y."/>
            <person name="Chen C.X."/>
            <person name="Zhang Y.J."/>
            <person name="Gao Z.M."/>
            <person name="Yu Y."/>
            <person name="Chen X.L."/>
            <person name="Chen B."/>
            <person name="Zhang Y.Z."/>
        </authorList>
    </citation>
    <scope>NUCLEOTIDE SEQUENCE [LARGE SCALE GENOMIC DNA]</scope>
    <source>
        <strain evidence="2 3">15-R06ZXC-3</strain>
    </source>
</reference>
<dbReference type="SUPFAM" id="SSF103473">
    <property type="entry name" value="MFS general substrate transporter"/>
    <property type="match status" value="1"/>
</dbReference>
<organism evidence="2 3">
    <name type="scientific">Thioclava arctica</name>
    <dbReference type="NCBI Taxonomy" id="3238301"/>
    <lineage>
        <taxon>Bacteria</taxon>
        <taxon>Pseudomonadati</taxon>
        <taxon>Pseudomonadota</taxon>
        <taxon>Alphaproteobacteria</taxon>
        <taxon>Rhodobacterales</taxon>
        <taxon>Paracoccaceae</taxon>
        <taxon>Thioclava</taxon>
    </lineage>
</organism>
<dbReference type="EMBL" id="JBFRYC010000003">
    <property type="protein sequence ID" value="MEX1661540.1"/>
    <property type="molecule type" value="Genomic_DNA"/>
</dbReference>
<dbReference type="RefSeq" id="WP_368391549.1">
    <property type="nucleotide sequence ID" value="NZ_JBFRYC010000003.1"/>
</dbReference>
<feature type="transmembrane region" description="Helical" evidence="1">
    <location>
        <begin position="40"/>
        <end position="58"/>
    </location>
</feature>
<evidence type="ECO:0008006" key="4">
    <source>
        <dbReference type="Google" id="ProtNLM"/>
    </source>
</evidence>
<protein>
    <recommendedName>
        <fullName evidence="4">Major facilitator superfamily (MFS) profile domain-containing protein</fullName>
    </recommendedName>
</protein>
<evidence type="ECO:0000313" key="3">
    <source>
        <dbReference type="Proteomes" id="UP001557465"/>
    </source>
</evidence>
<sequence length="89" mass="9138">MIEAHGLSSAQAGNATGLVARVSIAGSLVYGLLADRVKPTTLVLTAAALLIASALPAFEPGFGFGVGSPPSRAVFGPDWTRKWACRTVR</sequence>
<proteinExistence type="predicted"/>
<accession>A0ABV3TJT3</accession>
<comment type="caution">
    <text evidence="2">The sequence shown here is derived from an EMBL/GenBank/DDBJ whole genome shotgun (WGS) entry which is preliminary data.</text>
</comment>
<dbReference type="Gene3D" id="1.20.1250.20">
    <property type="entry name" value="MFS general substrate transporter like domains"/>
    <property type="match status" value="1"/>
</dbReference>
<gene>
    <name evidence="2" type="ORF">AB4874_07710</name>
</gene>